<dbReference type="EMBL" id="CAJOBG010052979">
    <property type="protein sequence ID" value="CAF4498627.1"/>
    <property type="molecule type" value="Genomic_DNA"/>
</dbReference>
<dbReference type="Proteomes" id="UP000663856">
    <property type="component" value="Unassembled WGS sequence"/>
</dbReference>
<gene>
    <name evidence="6" type="ORF">OVN521_LOCUS40614</name>
    <name evidence="5" type="ORF">UXM345_LOCUS2303</name>
    <name evidence="4" type="ORF">WKI299_LOCUS35660</name>
    <name evidence="3" type="ORF">XDN619_LOCUS13473</name>
</gene>
<evidence type="ECO:0000313" key="8">
    <source>
        <dbReference type="Proteomes" id="UP000663866"/>
    </source>
</evidence>
<evidence type="ECO:0000256" key="1">
    <source>
        <dbReference type="SAM" id="MobiDB-lite"/>
    </source>
</evidence>
<evidence type="ECO:0000313" key="4">
    <source>
        <dbReference type="EMBL" id="CAF2223844.1"/>
    </source>
</evidence>
<name>A0A817A2V1_9BILA</name>
<dbReference type="EMBL" id="CAJNRG010005336">
    <property type="protein sequence ID" value="CAF2075338.1"/>
    <property type="molecule type" value="Genomic_DNA"/>
</dbReference>
<keyword evidence="2" id="KW-1133">Transmembrane helix</keyword>
<evidence type="ECO:0000313" key="3">
    <source>
        <dbReference type="EMBL" id="CAF2075338.1"/>
    </source>
</evidence>
<reference evidence="4" key="1">
    <citation type="submission" date="2021-02" db="EMBL/GenBank/DDBJ databases">
        <authorList>
            <person name="Nowell W R."/>
        </authorList>
    </citation>
    <scope>NUCLEOTIDE SEQUENCE</scope>
</reference>
<evidence type="ECO:0000313" key="5">
    <source>
        <dbReference type="EMBL" id="CAF3756391.1"/>
    </source>
</evidence>
<evidence type="ECO:0000313" key="7">
    <source>
        <dbReference type="Proteomes" id="UP000663856"/>
    </source>
</evidence>
<protein>
    <submittedName>
        <fullName evidence="4">Uncharacterized protein</fullName>
    </submittedName>
</protein>
<dbReference type="AlphaFoldDB" id="A0A817A2V1"/>
<proteinExistence type="predicted"/>
<feature type="transmembrane region" description="Helical" evidence="2">
    <location>
        <begin position="6"/>
        <end position="24"/>
    </location>
</feature>
<keyword evidence="2" id="KW-0812">Transmembrane</keyword>
<dbReference type="Proteomes" id="UP000663866">
    <property type="component" value="Unassembled WGS sequence"/>
</dbReference>
<dbReference type="EMBL" id="CAJOBF010000138">
    <property type="protein sequence ID" value="CAF3756391.1"/>
    <property type="molecule type" value="Genomic_DNA"/>
</dbReference>
<accession>A0A817A2V1</accession>
<dbReference type="Proteomes" id="UP000663842">
    <property type="component" value="Unassembled WGS sequence"/>
</dbReference>
<keyword evidence="2" id="KW-0472">Membrane</keyword>
<sequence>MSKFILYFFAIIFFVSLFKLVFNAPGQKLNTDKRVQIYQTKPIVKLEDDEQQEETEDDENDDEVNDTSHDDSIDAIEPNFVPRRSNSVRMISMNLKSRLLIGFILCFYSFELCCL</sequence>
<comment type="caution">
    <text evidence="4">The sequence shown here is derived from an EMBL/GenBank/DDBJ whole genome shotgun (WGS) entry which is preliminary data.</text>
</comment>
<feature type="region of interest" description="Disordered" evidence="1">
    <location>
        <begin position="44"/>
        <end position="78"/>
    </location>
</feature>
<evidence type="ECO:0000313" key="6">
    <source>
        <dbReference type="EMBL" id="CAF4498627.1"/>
    </source>
</evidence>
<dbReference type="Proteomes" id="UP000663887">
    <property type="component" value="Unassembled WGS sequence"/>
</dbReference>
<feature type="compositionally biased region" description="Acidic residues" evidence="1">
    <location>
        <begin position="47"/>
        <end position="65"/>
    </location>
</feature>
<keyword evidence="8" id="KW-1185">Reference proteome</keyword>
<dbReference type="EMBL" id="CAJNRF010017151">
    <property type="protein sequence ID" value="CAF2223844.1"/>
    <property type="molecule type" value="Genomic_DNA"/>
</dbReference>
<evidence type="ECO:0000256" key="2">
    <source>
        <dbReference type="SAM" id="Phobius"/>
    </source>
</evidence>
<organism evidence="4 7">
    <name type="scientific">Rotaria magnacalcarata</name>
    <dbReference type="NCBI Taxonomy" id="392030"/>
    <lineage>
        <taxon>Eukaryota</taxon>
        <taxon>Metazoa</taxon>
        <taxon>Spiralia</taxon>
        <taxon>Gnathifera</taxon>
        <taxon>Rotifera</taxon>
        <taxon>Eurotatoria</taxon>
        <taxon>Bdelloidea</taxon>
        <taxon>Philodinida</taxon>
        <taxon>Philodinidae</taxon>
        <taxon>Rotaria</taxon>
    </lineage>
</organism>